<feature type="transmembrane region" description="Helical" evidence="1">
    <location>
        <begin position="139"/>
        <end position="160"/>
    </location>
</feature>
<dbReference type="EMBL" id="CAFBNG010000097">
    <property type="protein sequence ID" value="CAB4940424.1"/>
    <property type="molecule type" value="Genomic_DNA"/>
</dbReference>
<evidence type="ECO:0000313" key="2">
    <source>
        <dbReference type="EMBL" id="CAB4940424.1"/>
    </source>
</evidence>
<dbReference type="GO" id="GO:0022857">
    <property type="term" value="F:transmembrane transporter activity"/>
    <property type="evidence" value="ECO:0007669"/>
    <property type="project" value="InterPro"/>
</dbReference>
<dbReference type="InterPro" id="IPR036259">
    <property type="entry name" value="MFS_trans_sf"/>
</dbReference>
<reference evidence="2" key="1">
    <citation type="submission" date="2020-05" db="EMBL/GenBank/DDBJ databases">
        <authorList>
            <person name="Chiriac C."/>
            <person name="Salcher M."/>
            <person name="Ghai R."/>
            <person name="Kavagutti S V."/>
        </authorList>
    </citation>
    <scope>NUCLEOTIDE SEQUENCE</scope>
</reference>
<proteinExistence type="predicted"/>
<evidence type="ECO:0000256" key="1">
    <source>
        <dbReference type="SAM" id="Phobius"/>
    </source>
</evidence>
<dbReference type="SUPFAM" id="SSF103473">
    <property type="entry name" value="MFS general substrate transporter"/>
    <property type="match status" value="1"/>
</dbReference>
<feature type="transmembrane region" description="Helical" evidence="1">
    <location>
        <begin position="105"/>
        <end position="127"/>
    </location>
</feature>
<feature type="transmembrane region" description="Helical" evidence="1">
    <location>
        <begin position="307"/>
        <end position="327"/>
    </location>
</feature>
<feature type="transmembrane region" description="Helical" evidence="1">
    <location>
        <begin position="250"/>
        <end position="273"/>
    </location>
</feature>
<feature type="transmembrane region" description="Helical" evidence="1">
    <location>
        <begin position="339"/>
        <end position="359"/>
    </location>
</feature>
<keyword evidence="1" id="KW-1133">Transmembrane helix</keyword>
<feature type="transmembrane region" description="Helical" evidence="1">
    <location>
        <begin position="47"/>
        <end position="70"/>
    </location>
</feature>
<name>A0A6J7JCQ2_9ZZZZ</name>
<feature type="transmembrane region" description="Helical" evidence="1">
    <location>
        <begin position="166"/>
        <end position="188"/>
    </location>
</feature>
<evidence type="ECO:0000313" key="3">
    <source>
        <dbReference type="EMBL" id="CAB5003257.1"/>
    </source>
</evidence>
<keyword evidence="1" id="KW-0472">Membrane</keyword>
<dbReference type="InterPro" id="IPR011701">
    <property type="entry name" value="MFS"/>
</dbReference>
<feature type="transmembrane region" description="Helical" evidence="1">
    <location>
        <begin position="371"/>
        <end position="390"/>
    </location>
</feature>
<dbReference type="PANTHER" id="PTHR23523:SF2">
    <property type="entry name" value="2-NITROIMIDAZOLE TRANSPORTER"/>
    <property type="match status" value="1"/>
</dbReference>
<sequence length="401" mass="43029">MGRPVDSVNNRQAISKSLPIFIAAVNMRTGIAIMSPLMPILKEEYHLSSFLLSFLTSLSVLAFAASALLMPLIGKIGGTNRVIAMALIILTLAMFIRAVGNVPLLFFSSLTVGIAIAVLNFSLPVWVKENMPEHSGLITGVYITMMVVFANIAVATAAPLSRATSWGWRLAMVPWIVVGVLSSAWWLWRNSKISSELHIAIPTKFHRELLRKPGAWSIGGFFGIQAMMGYGSGTWMPTILVAKGFTLSHAGFWLSITGFAGSAVGMGAPYFASKLKDFRILLSVIAIAMTVSFSGIVFGYGGNIVPWLFLSSFAFAFAFPLSLVLTVSRSVEAEETRSLSIMAQGVGYSMATLAPGIVGGIFDTTQNWNNALYFIIGLGVILIGVGYVAGSPEKIILKSNV</sequence>
<feature type="transmembrane region" description="Helical" evidence="1">
    <location>
        <begin position="280"/>
        <end position="301"/>
    </location>
</feature>
<feature type="transmembrane region" description="Helical" evidence="1">
    <location>
        <begin position="82"/>
        <end position="99"/>
    </location>
</feature>
<dbReference type="AlphaFoldDB" id="A0A6J7JCQ2"/>
<gene>
    <name evidence="2" type="ORF">UFOPK3774_00615</name>
    <name evidence="3" type="ORF">UFOPK4049_00583</name>
</gene>
<dbReference type="Pfam" id="PF07690">
    <property type="entry name" value="MFS_1"/>
    <property type="match status" value="1"/>
</dbReference>
<protein>
    <submittedName>
        <fullName evidence="2">Unannotated protein</fullName>
    </submittedName>
</protein>
<dbReference type="InterPro" id="IPR052524">
    <property type="entry name" value="MFS_Cyanate_Porter"/>
</dbReference>
<organism evidence="2">
    <name type="scientific">freshwater metagenome</name>
    <dbReference type="NCBI Taxonomy" id="449393"/>
    <lineage>
        <taxon>unclassified sequences</taxon>
        <taxon>metagenomes</taxon>
        <taxon>ecological metagenomes</taxon>
    </lineage>
</organism>
<accession>A0A6J7JCQ2</accession>
<dbReference type="PANTHER" id="PTHR23523">
    <property type="match status" value="1"/>
</dbReference>
<dbReference type="Gene3D" id="1.20.1250.20">
    <property type="entry name" value="MFS general substrate transporter like domains"/>
    <property type="match status" value="2"/>
</dbReference>
<feature type="transmembrane region" description="Helical" evidence="1">
    <location>
        <begin position="20"/>
        <end position="41"/>
    </location>
</feature>
<keyword evidence="1" id="KW-0812">Transmembrane</keyword>
<dbReference type="EMBL" id="CAFBPB010000059">
    <property type="protein sequence ID" value="CAB5003257.1"/>
    <property type="molecule type" value="Genomic_DNA"/>
</dbReference>
<feature type="transmembrane region" description="Helical" evidence="1">
    <location>
        <begin position="209"/>
        <end position="230"/>
    </location>
</feature>